<dbReference type="InterPro" id="IPR013589">
    <property type="entry name" value="Bac_transglu_N"/>
</dbReference>
<dbReference type="SMART" id="SM00460">
    <property type="entry name" value="TGc"/>
    <property type="match status" value="1"/>
</dbReference>
<feature type="domain" description="Transglutaminase-like" evidence="1">
    <location>
        <begin position="186"/>
        <end position="279"/>
    </location>
</feature>
<evidence type="ECO:0000259" key="1">
    <source>
        <dbReference type="SMART" id="SM00460"/>
    </source>
</evidence>
<name>A0ABY4S7Y7_AQUTE</name>
<dbReference type="PANTHER" id="PTHR33490">
    <property type="entry name" value="BLR5614 PROTEIN-RELATED"/>
    <property type="match status" value="1"/>
</dbReference>
<dbReference type="Gene3D" id="3.10.620.30">
    <property type="match status" value="1"/>
</dbReference>
<evidence type="ECO:0000313" key="2">
    <source>
        <dbReference type="EMBL" id="URI09118.1"/>
    </source>
</evidence>
<dbReference type="InterPro" id="IPR038765">
    <property type="entry name" value="Papain-like_cys_pep_sf"/>
</dbReference>
<dbReference type="SUPFAM" id="SSF54001">
    <property type="entry name" value="Cysteine proteinases"/>
    <property type="match status" value="1"/>
</dbReference>
<accession>A0ABY4S7Y7</accession>
<evidence type="ECO:0000313" key="3">
    <source>
        <dbReference type="Proteomes" id="UP001056201"/>
    </source>
</evidence>
<dbReference type="Pfam" id="PF01841">
    <property type="entry name" value="Transglut_core"/>
    <property type="match status" value="1"/>
</dbReference>
<organism evidence="2 3">
    <name type="scientific">Aquincola tertiaricarbonis</name>
    <dbReference type="NCBI Taxonomy" id="391953"/>
    <lineage>
        <taxon>Bacteria</taxon>
        <taxon>Pseudomonadati</taxon>
        <taxon>Pseudomonadota</taxon>
        <taxon>Betaproteobacteria</taxon>
        <taxon>Burkholderiales</taxon>
        <taxon>Sphaerotilaceae</taxon>
        <taxon>Aquincola</taxon>
    </lineage>
</organism>
<proteinExistence type="predicted"/>
<protein>
    <submittedName>
        <fullName evidence="2">Transglutaminase family protein</fullName>
    </submittedName>
</protein>
<dbReference type="EMBL" id="CP097636">
    <property type="protein sequence ID" value="URI09118.1"/>
    <property type="molecule type" value="Genomic_DNA"/>
</dbReference>
<dbReference type="Proteomes" id="UP001056201">
    <property type="component" value="Chromosome 2"/>
</dbReference>
<gene>
    <name evidence="2" type="ORF">MW290_26495</name>
</gene>
<dbReference type="InterPro" id="IPR002931">
    <property type="entry name" value="Transglutaminase-like"/>
</dbReference>
<reference evidence="2" key="1">
    <citation type="submission" date="2022-05" db="EMBL/GenBank/DDBJ databases">
        <title>An RpoN-dependent PEP-CTERM gene is involved in floc formation of an Aquincola tertiaricarbonis strain.</title>
        <authorList>
            <person name="Qiu D."/>
            <person name="Xia M."/>
        </authorList>
    </citation>
    <scope>NUCLEOTIDE SEQUENCE</scope>
    <source>
        <strain evidence="2">RN12</strain>
    </source>
</reference>
<dbReference type="RefSeq" id="WP_250197339.1">
    <property type="nucleotide sequence ID" value="NZ_CP097636.1"/>
</dbReference>
<dbReference type="Pfam" id="PF08379">
    <property type="entry name" value="Bact_transglu_N"/>
    <property type="match status" value="1"/>
</dbReference>
<keyword evidence="3" id="KW-1185">Reference proteome</keyword>
<dbReference type="PANTHER" id="PTHR33490:SF7">
    <property type="entry name" value="BLR2979 PROTEIN"/>
    <property type="match status" value="1"/>
</dbReference>
<sequence length="324" mass="35876">MNRLPSTPGVALQVEHVTRYHYAAPVDLAQHEAFLRPIEDEFQHVEGFEMGVEPEPLHHSTGRDRYGNTRIFFTVTGAHRRLDVWARSRVRALPRDHEARLPDTQPWEEVAARLRYAARAPYEPASEFAVASPYVPRLPELFEFANESLQPGRPIGLCAVDLMHRIHSGFRYQSASTTIDTPLSTVLEERRGVCQDFAHLMIGALRMHGLAARYVSGYLLTTPPGADDEQADGEEALVAAAASVGAPRFIGADASHAWVSVWCPEAEGDGFWLELDPTNDMLPATDHVRLAYGRDFGDVTPLRGVIRGGGDHALEVGVKTERVV</sequence>